<keyword evidence="2" id="KW-0238">DNA-binding</keyword>
<dbReference type="InterPro" id="IPR001845">
    <property type="entry name" value="HTH_ArsR_DNA-bd_dom"/>
</dbReference>
<dbReference type="SMART" id="SM00418">
    <property type="entry name" value="HTH_ARSR"/>
    <property type="match status" value="1"/>
</dbReference>
<evidence type="ECO:0000256" key="3">
    <source>
        <dbReference type="ARBA" id="ARBA00023163"/>
    </source>
</evidence>
<sequence length="143" mass="15366">MFVNIDVDLFQGDLVTAPKLIATLTDSSPRADARAADAGDVACCGTLTTDVAMGREQAEATAYLLKAVADPVRLQLLSLIRSSKGQEACVCDLTPAVGLSQPTVSHHLKVLTEAGLVTRERRGTWAWFRLVPSRLDDLAAIFR</sequence>
<keyword evidence="3" id="KW-0804">Transcription</keyword>
<organism evidence="5 6">
    <name type="scientific">Pedococcus bigeumensis</name>
    <dbReference type="NCBI Taxonomy" id="433644"/>
    <lineage>
        <taxon>Bacteria</taxon>
        <taxon>Bacillati</taxon>
        <taxon>Actinomycetota</taxon>
        <taxon>Actinomycetes</taxon>
        <taxon>Micrococcales</taxon>
        <taxon>Intrasporangiaceae</taxon>
        <taxon>Pedococcus</taxon>
    </lineage>
</organism>
<dbReference type="InterPro" id="IPR018334">
    <property type="entry name" value="ArsR_HTH"/>
</dbReference>
<dbReference type="Gene3D" id="1.10.10.10">
    <property type="entry name" value="Winged helix-like DNA-binding domain superfamily/Winged helix DNA-binding domain"/>
    <property type="match status" value="1"/>
</dbReference>
<dbReference type="SUPFAM" id="SSF46785">
    <property type="entry name" value="Winged helix' DNA-binding domain"/>
    <property type="match status" value="1"/>
</dbReference>
<evidence type="ECO:0000259" key="4">
    <source>
        <dbReference type="PROSITE" id="PS50987"/>
    </source>
</evidence>
<gene>
    <name evidence="5" type="ORF">EAH86_17470</name>
</gene>
<evidence type="ECO:0000256" key="2">
    <source>
        <dbReference type="ARBA" id="ARBA00023125"/>
    </source>
</evidence>
<keyword evidence="6" id="KW-1185">Reference proteome</keyword>
<reference evidence="5 6" key="1">
    <citation type="journal article" date="2019" name="Environ. Microbiol.">
        <title>Species interactions and distinct microbial communities in high Arctic permafrost affected cryosols are associated with the CH4 and CO2 gas fluxes.</title>
        <authorList>
            <person name="Altshuler I."/>
            <person name="Hamel J."/>
            <person name="Turney S."/>
            <person name="Magnuson E."/>
            <person name="Levesque R."/>
            <person name="Greer C."/>
            <person name="Whyte L.G."/>
        </authorList>
    </citation>
    <scope>NUCLEOTIDE SEQUENCE [LARGE SCALE GENOMIC DNA]</scope>
    <source>
        <strain evidence="5 6">S9.3A</strain>
    </source>
</reference>
<dbReference type="CDD" id="cd00090">
    <property type="entry name" value="HTH_ARSR"/>
    <property type="match status" value="1"/>
</dbReference>
<dbReference type="PRINTS" id="PR00778">
    <property type="entry name" value="HTHARSR"/>
</dbReference>
<protein>
    <submittedName>
        <fullName evidence="5">Transcriptional regulator</fullName>
    </submittedName>
</protein>
<proteinExistence type="predicted"/>
<dbReference type="PROSITE" id="PS00846">
    <property type="entry name" value="HTH_ARSR_1"/>
    <property type="match status" value="1"/>
</dbReference>
<accession>A0A502CN66</accession>
<feature type="domain" description="HTH arsR-type" evidence="4">
    <location>
        <begin position="53"/>
        <end position="143"/>
    </location>
</feature>
<dbReference type="OrthoDB" id="3628603at2"/>
<dbReference type="GO" id="GO:0003700">
    <property type="term" value="F:DNA-binding transcription factor activity"/>
    <property type="evidence" value="ECO:0007669"/>
    <property type="project" value="InterPro"/>
</dbReference>
<dbReference type="InterPro" id="IPR036388">
    <property type="entry name" value="WH-like_DNA-bd_sf"/>
</dbReference>
<comment type="caution">
    <text evidence="5">The sequence shown here is derived from an EMBL/GenBank/DDBJ whole genome shotgun (WGS) entry which is preliminary data.</text>
</comment>
<dbReference type="Proteomes" id="UP000317722">
    <property type="component" value="Unassembled WGS sequence"/>
</dbReference>
<dbReference type="PANTHER" id="PTHR33154">
    <property type="entry name" value="TRANSCRIPTIONAL REGULATOR, ARSR FAMILY"/>
    <property type="match status" value="1"/>
</dbReference>
<dbReference type="InterPro" id="IPR051081">
    <property type="entry name" value="HTH_MetalResp_TranReg"/>
</dbReference>
<dbReference type="Pfam" id="PF01022">
    <property type="entry name" value="HTH_5"/>
    <property type="match status" value="1"/>
</dbReference>
<dbReference type="PROSITE" id="PS50987">
    <property type="entry name" value="HTH_ARSR_2"/>
    <property type="match status" value="1"/>
</dbReference>
<name>A0A502CN66_9MICO</name>
<keyword evidence="1" id="KW-0805">Transcription regulation</keyword>
<dbReference type="PANTHER" id="PTHR33154:SF18">
    <property type="entry name" value="ARSENICAL RESISTANCE OPERON REPRESSOR"/>
    <property type="match status" value="1"/>
</dbReference>
<evidence type="ECO:0000313" key="5">
    <source>
        <dbReference type="EMBL" id="TPG14000.1"/>
    </source>
</evidence>
<dbReference type="GO" id="GO:0003677">
    <property type="term" value="F:DNA binding"/>
    <property type="evidence" value="ECO:0007669"/>
    <property type="project" value="UniProtKB-KW"/>
</dbReference>
<dbReference type="EMBL" id="RCZM01000006">
    <property type="protein sequence ID" value="TPG14000.1"/>
    <property type="molecule type" value="Genomic_DNA"/>
</dbReference>
<evidence type="ECO:0000256" key="1">
    <source>
        <dbReference type="ARBA" id="ARBA00023015"/>
    </source>
</evidence>
<evidence type="ECO:0000313" key="6">
    <source>
        <dbReference type="Proteomes" id="UP000317722"/>
    </source>
</evidence>
<dbReference type="InterPro" id="IPR036390">
    <property type="entry name" value="WH_DNA-bd_sf"/>
</dbReference>
<dbReference type="AlphaFoldDB" id="A0A502CN66"/>
<dbReference type="InterPro" id="IPR011991">
    <property type="entry name" value="ArsR-like_HTH"/>
</dbReference>
<dbReference type="NCBIfam" id="NF033788">
    <property type="entry name" value="HTH_metalloreg"/>
    <property type="match status" value="1"/>
</dbReference>